<proteinExistence type="inferred from homology"/>
<feature type="transmembrane region" description="Helical" evidence="7">
    <location>
        <begin position="54"/>
        <end position="78"/>
    </location>
</feature>
<evidence type="ECO:0000313" key="8">
    <source>
        <dbReference type="EMBL" id="KAA0195321.1"/>
    </source>
</evidence>
<keyword evidence="9" id="KW-1185">Reference proteome</keyword>
<comment type="subcellular location">
    <subcellularLocation>
        <location evidence="1 7">Membrane</location>
        <topology evidence="1 7">Multi-pass membrane protein</topology>
    </subcellularLocation>
</comment>
<evidence type="ECO:0000256" key="6">
    <source>
        <dbReference type="PIRSR" id="PIRSR002419-1"/>
    </source>
</evidence>
<feature type="disulfide bond" evidence="6">
    <location>
        <begin position="151"/>
        <end position="166"/>
    </location>
</feature>
<keyword evidence="6" id="KW-1015">Disulfide bond</keyword>
<protein>
    <recommendedName>
        <fullName evidence="7">Tetraspanin</fullName>
    </recommendedName>
</protein>
<accession>A0A8E0RW14</accession>
<comment type="similarity">
    <text evidence="2 7">Belongs to the tetraspanin (TM4SF) family.</text>
</comment>
<evidence type="ECO:0000256" key="7">
    <source>
        <dbReference type="RuleBase" id="RU361218"/>
    </source>
</evidence>
<evidence type="ECO:0000313" key="9">
    <source>
        <dbReference type="Proteomes" id="UP000728185"/>
    </source>
</evidence>
<keyword evidence="4 7" id="KW-1133">Transmembrane helix</keyword>
<feature type="transmembrane region" description="Helical" evidence="7">
    <location>
        <begin position="12"/>
        <end position="33"/>
    </location>
</feature>
<dbReference type="PANTHER" id="PTHR19282">
    <property type="entry name" value="TETRASPANIN"/>
    <property type="match status" value="1"/>
</dbReference>
<dbReference type="PRINTS" id="PR00259">
    <property type="entry name" value="TMFOUR"/>
</dbReference>
<name>A0A8E0RW14_9TREM</name>
<organism evidence="8 9">
    <name type="scientific">Fasciolopsis buskii</name>
    <dbReference type="NCBI Taxonomy" id="27845"/>
    <lineage>
        <taxon>Eukaryota</taxon>
        <taxon>Metazoa</taxon>
        <taxon>Spiralia</taxon>
        <taxon>Lophotrochozoa</taxon>
        <taxon>Platyhelminthes</taxon>
        <taxon>Trematoda</taxon>
        <taxon>Digenea</taxon>
        <taxon>Plagiorchiida</taxon>
        <taxon>Echinostomata</taxon>
        <taxon>Echinostomatoidea</taxon>
        <taxon>Fasciolidae</taxon>
        <taxon>Fasciolopsis</taxon>
    </lineage>
</organism>
<dbReference type="Proteomes" id="UP000728185">
    <property type="component" value="Unassembled WGS sequence"/>
</dbReference>
<evidence type="ECO:0000256" key="4">
    <source>
        <dbReference type="ARBA" id="ARBA00022989"/>
    </source>
</evidence>
<dbReference type="GO" id="GO:0005886">
    <property type="term" value="C:plasma membrane"/>
    <property type="evidence" value="ECO:0007669"/>
    <property type="project" value="TreeGrafter"/>
</dbReference>
<comment type="caution">
    <text evidence="8">The sequence shown here is derived from an EMBL/GenBank/DDBJ whole genome shotgun (WGS) entry which is preliminary data.</text>
</comment>
<dbReference type="OrthoDB" id="10033535at2759"/>
<dbReference type="AlphaFoldDB" id="A0A8E0RW14"/>
<dbReference type="Pfam" id="PF00335">
    <property type="entry name" value="Tetraspanin"/>
    <property type="match status" value="1"/>
</dbReference>
<reference evidence="8" key="1">
    <citation type="submission" date="2019-05" db="EMBL/GenBank/DDBJ databases">
        <title>Annotation for the trematode Fasciolopsis buski.</title>
        <authorList>
            <person name="Choi Y.-J."/>
        </authorList>
    </citation>
    <scope>NUCLEOTIDE SEQUENCE</scope>
    <source>
        <strain evidence="8">HT</strain>
        <tissue evidence="8">Whole worm</tissue>
    </source>
</reference>
<evidence type="ECO:0000256" key="3">
    <source>
        <dbReference type="ARBA" id="ARBA00022692"/>
    </source>
</evidence>
<dbReference type="PIRSF" id="PIRSF002419">
    <property type="entry name" value="Tetraspanin"/>
    <property type="match status" value="1"/>
</dbReference>
<sequence>MVALSCGYKCLQILLIILNFIVLACGIGLICVGSMAESSLQAFGQNSQSEIGGIVIAVIIMGCVIFLIGFLGFCGAFLKSACTLILYGVLLGILTIGLIAGGIAGLVLRQEVPGAISKKLLSIYSDYDKNEKVKKVIDTIQSKVSYFLKCCGLDGTWNSNPVPDSCYDSAKQQYHTVSKIVIYVHKCAYVGLNNFTAIGLDCIILFLH</sequence>
<comment type="caution">
    <text evidence="7">Lacks conserved residue(s) required for the propagation of feature annotation.</text>
</comment>
<evidence type="ECO:0000256" key="5">
    <source>
        <dbReference type="ARBA" id="ARBA00023136"/>
    </source>
</evidence>
<dbReference type="PANTHER" id="PTHR19282:SF544">
    <property type="entry name" value="TETRASPANIN"/>
    <property type="match status" value="1"/>
</dbReference>
<dbReference type="EMBL" id="LUCM01003787">
    <property type="protein sequence ID" value="KAA0195321.1"/>
    <property type="molecule type" value="Genomic_DNA"/>
</dbReference>
<evidence type="ECO:0000256" key="1">
    <source>
        <dbReference type="ARBA" id="ARBA00004141"/>
    </source>
</evidence>
<dbReference type="InterPro" id="IPR018499">
    <property type="entry name" value="Tetraspanin/Peripherin"/>
</dbReference>
<feature type="transmembrane region" description="Helical" evidence="7">
    <location>
        <begin position="84"/>
        <end position="108"/>
    </location>
</feature>
<keyword evidence="5 7" id="KW-0472">Membrane</keyword>
<dbReference type="InterPro" id="IPR000301">
    <property type="entry name" value="Tetraspanin_animals"/>
</dbReference>
<keyword evidence="3 7" id="KW-0812">Transmembrane</keyword>
<dbReference type="Gene3D" id="1.10.1450.10">
    <property type="entry name" value="Tetraspanin"/>
    <property type="match status" value="1"/>
</dbReference>
<dbReference type="InterPro" id="IPR008952">
    <property type="entry name" value="Tetraspanin_EC2_sf"/>
</dbReference>
<dbReference type="SUPFAM" id="SSF48652">
    <property type="entry name" value="Tetraspanin"/>
    <property type="match status" value="1"/>
</dbReference>
<evidence type="ECO:0000256" key="2">
    <source>
        <dbReference type="ARBA" id="ARBA00006840"/>
    </source>
</evidence>
<gene>
    <name evidence="8" type="ORF">FBUS_08929</name>
</gene>